<organism evidence="2">
    <name type="scientific">marine metagenome</name>
    <dbReference type="NCBI Taxonomy" id="408172"/>
    <lineage>
        <taxon>unclassified sequences</taxon>
        <taxon>metagenomes</taxon>
        <taxon>ecological metagenomes</taxon>
    </lineage>
</organism>
<keyword evidence="1" id="KW-1133">Transmembrane helix</keyword>
<proteinExistence type="predicted"/>
<keyword evidence="1" id="KW-0472">Membrane</keyword>
<name>A0A381N792_9ZZZZ</name>
<dbReference type="AlphaFoldDB" id="A0A381N792"/>
<dbReference type="EMBL" id="UINC01000117">
    <property type="protein sequence ID" value="SUZ49453.1"/>
    <property type="molecule type" value="Genomic_DNA"/>
</dbReference>
<keyword evidence="1" id="KW-0812">Transmembrane</keyword>
<evidence type="ECO:0000256" key="1">
    <source>
        <dbReference type="SAM" id="Phobius"/>
    </source>
</evidence>
<evidence type="ECO:0000313" key="2">
    <source>
        <dbReference type="EMBL" id="SUZ49453.1"/>
    </source>
</evidence>
<accession>A0A381N792</accession>
<gene>
    <name evidence="2" type="ORF">METZ01_LOCUS2307</name>
</gene>
<protein>
    <submittedName>
        <fullName evidence="2">Uncharacterized protein</fullName>
    </submittedName>
</protein>
<dbReference type="Gene3D" id="3.30.70.100">
    <property type="match status" value="1"/>
</dbReference>
<sequence>MKLKINSRFILWSIVLIFYTIFFCWYTNLKGPLSTEEIDYYVERLIENGSSPENIKNAKKFLIEDKGKDFYMLNMMDFSDSPPDLPETGPNASASDLMNHYMEYMFPELLSRACHPIFAGKMVFQALDLTGIENAELWDQGAIMRYRSRRDMLEISVNPIFSTRHDYKIGALDKTIATPVEADIILVDFRFLLALILFSVASLIDLALFRKRV</sequence>
<feature type="transmembrane region" description="Helical" evidence="1">
    <location>
        <begin position="189"/>
        <end position="209"/>
    </location>
</feature>
<reference evidence="2" key="1">
    <citation type="submission" date="2018-05" db="EMBL/GenBank/DDBJ databases">
        <authorList>
            <person name="Lanie J.A."/>
            <person name="Ng W.-L."/>
            <person name="Kazmierczak K.M."/>
            <person name="Andrzejewski T.M."/>
            <person name="Davidsen T.M."/>
            <person name="Wayne K.J."/>
            <person name="Tettelin H."/>
            <person name="Glass J.I."/>
            <person name="Rusch D."/>
            <person name="Podicherti R."/>
            <person name="Tsui H.-C.T."/>
            <person name="Winkler M.E."/>
        </authorList>
    </citation>
    <scope>NUCLEOTIDE SEQUENCE</scope>
</reference>
<feature type="transmembrane region" description="Helical" evidence="1">
    <location>
        <begin position="9"/>
        <end position="28"/>
    </location>
</feature>